<keyword evidence="3" id="KW-0238">DNA-binding</keyword>
<evidence type="ECO:0000256" key="1">
    <source>
        <dbReference type="ARBA" id="ARBA00009437"/>
    </source>
</evidence>
<keyword evidence="2" id="KW-0805">Transcription regulation</keyword>
<evidence type="ECO:0000313" key="7">
    <source>
        <dbReference type="Proteomes" id="UP000298781"/>
    </source>
</evidence>
<protein>
    <submittedName>
        <fullName evidence="6">LysR family transcriptional regulator</fullName>
    </submittedName>
</protein>
<dbReference type="PANTHER" id="PTHR30419:SF2">
    <property type="entry name" value="LYSR FAMILY TRANSCRIPTIONAL REGULATOR"/>
    <property type="match status" value="1"/>
</dbReference>
<sequence length="303" mass="32953">MRFDLIDLRLFFLVVETGSITQGAARANMALPSASARLRGMEAAIGLPLLERGRRGVRPTPAGDALMHHARIVLRQMERMRGELGEYSKGLKAHIRLLANTAAMTEFLPQALAPYLARHPNVDIDLKERLSSDIVKAVAGGFAEIGIISDAVDHGALQLLPFAIDRLVLVVPRDHPLAREPRVAFQDVVGQDFVGLSAGSALQDYLGEHAARAGQPLSFRVRMRTFEGVCRMVEHGVGLGIVPETAAKKCRRSMAIRAVRLTDGWATRRLSLCMRELDQLPLHARDLVGHLAGHLAAGGTAHS</sequence>
<dbReference type="CDD" id="cd08421">
    <property type="entry name" value="PBP2_LTTR_like_1"/>
    <property type="match status" value="1"/>
</dbReference>
<dbReference type="InterPro" id="IPR050950">
    <property type="entry name" value="HTH-type_LysR_regulators"/>
</dbReference>
<evidence type="ECO:0000256" key="3">
    <source>
        <dbReference type="ARBA" id="ARBA00023125"/>
    </source>
</evidence>
<evidence type="ECO:0000256" key="2">
    <source>
        <dbReference type="ARBA" id="ARBA00023015"/>
    </source>
</evidence>
<name>A0A4D7AYM3_9HYPH</name>
<dbReference type="AlphaFoldDB" id="A0A4D7AYM3"/>
<dbReference type="GO" id="GO:0003700">
    <property type="term" value="F:DNA-binding transcription factor activity"/>
    <property type="evidence" value="ECO:0007669"/>
    <property type="project" value="InterPro"/>
</dbReference>
<dbReference type="SUPFAM" id="SSF46785">
    <property type="entry name" value="Winged helix' DNA-binding domain"/>
    <property type="match status" value="1"/>
</dbReference>
<evidence type="ECO:0000256" key="4">
    <source>
        <dbReference type="ARBA" id="ARBA00023163"/>
    </source>
</evidence>
<dbReference type="Proteomes" id="UP000298781">
    <property type="component" value="Chromosome"/>
</dbReference>
<dbReference type="RefSeq" id="WP_136959245.1">
    <property type="nucleotide sequence ID" value="NZ_CP039690.1"/>
</dbReference>
<dbReference type="GO" id="GO:0003677">
    <property type="term" value="F:DNA binding"/>
    <property type="evidence" value="ECO:0007669"/>
    <property type="project" value="UniProtKB-KW"/>
</dbReference>
<gene>
    <name evidence="6" type="ORF">E8M01_05720</name>
</gene>
<dbReference type="SUPFAM" id="SSF53850">
    <property type="entry name" value="Periplasmic binding protein-like II"/>
    <property type="match status" value="1"/>
</dbReference>
<dbReference type="InterPro" id="IPR000847">
    <property type="entry name" value="LysR_HTH_N"/>
</dbReference>
<organism evidence="6 7">
    <name type="scientific">Phreatobacter stygius</name>
    <dbReference type="NCBI Taxonomy" id="1940610"/>
    <lineage>
        <taxon>Bacteria</taxon>
        <taxon>Pseudomonadati</taxon>
        <taxon>Pseudomonadota</taxon>
        <taxon>Alphaproteobacteria</taxon>
        <taxon>Hyphomicrobiales</taxon>
        <taxon>Phreatobacteraceae</taxon>
        <taxon>Phreatobacter</taxon>
    </lineage>
</organism>
<dbReference type="InterPro" id="IPR036388">
    <property type="entry name" value="WH-like_DNA-bd_sf"/>
</dbReference>
<dbReference type="Gene3D" id="1.10.10.10">
    <property type="entry name" value="Winged helix-like DNA-binding domain superfamily/Winged helix DNA-binding domain"/>
    <property type="match status" value="1"/>
</dbReference>
<accession>A0A4D7AYM3</accession>
<dbReference type="PANTHER" id="PTHR30419">
    <property type="entry name" value="HTH-TYPE TRANSCRIPTIONAL REGULATOR YBHD"/>
    <property type="match status" value="1"/>
</dbReference>
<dbReference type="Gene3D" id="3.40.190.290">
    <property type="match status" value="1"/>
</dbReference>
<dbReference type="PROSITE" id="PS50931">
    <property type="entry name" value="HTH_LYSR"/>
    <property type="match status" value="1"/>
</dbReference>
<dbReference type="Pfam" id="PF00126">
    <property type="entry name" value="HTH_1"/>
    <property type="match status" value="1"/>
</dbReference>
<dbReference type="Pfam" id="PF03466">
    <property type="entry name" value="LysR_substrate"/>
    <property type="match status" value="1"/>
</dbReference>
<feature type="domain" description="HTH lysR-type" evidence="5">
    <location>
        <begin position="3"/>
        <end position="60"/>
    </location>
</feature>
<dbReference type="GO" id="GO:0005829">
    <property type="term" value="C:cytosol"/>
    <property type="evidence" value="ECO:0007669"/>
    <property type="project" value="TreeGrafter"/>
</dbReference>
<dbReference type="InterPro" id="IPR005119">
    <property type="entry name" value="LysR_subst-bd"/>
</dbReference>
<comment type="similarity">
    <text evidence="1">Belongs to the LysR transcriptional regulatory family.</text>
</comment>
<dbReference type="InterPro" id="IPR036390">
    <property type="entry name" value="WH_DNA-bd_sf"/>
</dbReference>
<dbReference type="OrthoDB" id="9785974at2"/>
<dbReference type="EMBL" id="CP039690">
    <property type="protein sequence ID" value="QCI63788.1"/>
    <property type="molecule type" value="Genomic_DNA"/>
</dbReference>
<dbReference type="KEGG" id="pstg:E8M01_05720"/>
<keyword evidence="7" id="KW-1185">Reference proteome</keyword>
<proteinExistence type="inferred from homology"/>
<reference evidence="6 7" key="1">
    <citation type="submission" date="2019-04" db="EMBL/GenBank/DDBJ databases">
        <title>Phreatobacter aquaticus sp. nov.</title>
        <authorList>
            <person name="Choi A."/>
        </authorList>
    </citation>
    <scope>NUCLEOTIDE SEQUENCE [LARGE SCALE GENOMIC DNA]</scope>
    <source>
        <strain evidence="6 7">KCTC 52518</strain>
    </source>
</reference>
<evidence type="ECO:0000313" key="6">
    <source>
        <dbReference type="EMBL" id="QCI63788.1"/>
    </source>
</evidence>
<evidence type="ECO:0000259" key="5">
    <source>
        <dbReference type="PROSITE" id="PS50931"/>
    </source>
</evidence>
<keyword evidence="4" id="KW-0804">Transcription</keyword>